<feature type="transmembrane region" description="Helical" evidence="1">
    <location>
        <begin position="12"/>
        <end position="31"/>
    </location>
</feature>
<dbReference type="PROSITE" id="PS51257">
    <property type="entry name" value="PROKAR_LIPOPROTEIN"/>
    <property type="match status" value="1"/>
</dbReference>
<dbReference type="HOGENOM" id="CLU_2950496_0_0_10"/>
<keyword evidence="1" id="KW-1133">Transmembrane helix</keyword>
<protein>
    <recommendedName>
        <fullName evidence="4">Lipoprotein</fullName>
    </recommendedName>
</protein>
<accession>F3ZQW8</accession>
<name>F3ZQW8_9BACE</name>
<proteinExistence type="predicted"/>
<reference evidence="2 3" key="1">
    <citation type="journal article" date="2011" name="Stand. Genomic Sci.">
        <title>Non-contiguous finished genome sequence of Bacteroides coprosuis type strain (PC139).</title>
        <authorList>
            <person name="Land M."/>
            <person name="Held B."/>
            <person name="Gronow S."/>
            <person name="Abt B."/>
            <person name="Lucas S."/>
            <person name="Del Rio T.G."/>
            <person name="Nolan M."/>
            <person name="Tice H."/>
            <person name="Cheng J.F."/>
            <person name="Pitluck S."/>
            <person name="Liolios K."/>
            <person name="Pagani I."/>
            <person name="Ivanova N."/>
            <person name="Mavromatis K."/>
            <person name="Mikhailova N."/>
            <person name="Pati A."/>
            <person name="Tapia R."/>
            <person name="Han C."/>
            <person name="Goodwin L."/>
            <person name="Chen A."/>
            <person name="Palaniappan K."/>
            <person name="Hauser L."/>
            <person name="Brambilla E.M."/>
            <person name="Rohde M."/>
            <person name="Goker M."/>
            <person name="Detter J.C."/>
            <person name="Woyke T."/>
            <person name="Bristow J."/>
            <person name="Eisen J.A."/>
            <person name="Markowitz V."/>
            <person name="Hugenholtz P."/>
            <person name="Kyrpides N.C."/>
            <person name="Klenk H.P."/>
            <person name="Lapidus A."/>
        </authorList>
    </citation>
    <scope>NUCLEOTIDE SEQUENCE</scope>
    <source>
        <strain evidence="2 3">DSM 18011</strain>
    </source>
</reference>
<dbReference type="AlphaFoldDB" id="F3ZQW8"/>
<evidence type="ECO:0000256" key="1">
    <source>
        <dbReference type="SAM" id="Phobius"/>
    </source>
</evidence>
<keyword evidence="1" id="KW-0472">Membrane</keyword>
<dbReference type="Proteomes" id="UP000018439">
    <property type="component" value="Chromosome"/>
</dbReference>
<sequence length="59" mass="6620">MKITKKKARILYGIAILLLSGIAVGCFHFKVYEILPFILIIVIVSTISIVNLDNVDKME</sequence>
<feature type="transmembrane region" description="Helical" evidence="1">
    <location>
        <begin position="37"/>
        <end position="55"/>
    </location>
</feature>
<gene>
    <name evidence="2" type="ORF">Bcop_1649</name>
</gene>
<evidence type="ECO:0008006" key="4">
    <source>
        <dbReference type="Google" id="ProtNLM"/>
    </source>
</evidence>
<evidence type="ECO:0000313" key="3">
    <source>
        <dbReference type="Proteomes" id="UP000018439"/>
    </source>
</evidence>
<evidence type="ECO:0000313" key="2">
    <source>
        <dbReference type="EMBL" id="EGJ71841.1"/>
    </source>
</evidence>
<dbReference type="EMBL" id="CM001167">
    <property type="protein sequence ID" value="EGJ71841.1"/>
    <property type="molecule type" value="Genomic_DNA"/>
</dbReference>
<organism evidence="2 3">
    <name type="scientific">Bacteroides coprosuis DSM 18011</name>
    <dbReference type="NCBI Taxonomy" id="679937"/>
    <lineage>
        <taxon>Bacteria</taxon>
        <taxon>Pseudomonadati</taxon>
        <taxon>Bacteroidota</taxon>
        <taxon>Bacteroidia</taxon>
        <taxon>Bacteroidales</taxon>
        <taxon>Bacteroidaceae</taxon>
        <taxon>Bacteroides</taxon>
    </lineage>
</organism>
<keyword evidence="1" id="KW-0812">Transmembrane</keyword>
<keyword evidence="3" id="KW-1185">Reference proteome</keyword>